<organism evidence="2 3">
    <name type="scientific">Microdochium trichocladiopsis</name>
    <dbReference type="NCBI Taxonomy" id="1682393"/>
    <lineage>
        <taxon>Eukaryota</taxon>
        <taxon>Fungi</taxon>
        <taxon>Dikarya</taxon>
        <taxon>Ascomycota</taxon>
        <taxon>Pezizomycotina</taxon>
        <taxon>Sordariomycetes</taxon>
        <taxon>Xylariomycetidae</taxon>
        <taxon>Xylariales</taxon>
        <taxon>Microdochiaceae</taxon>
        <taxon>Microdochium</taxon>
    </lineage>
</organism>
<feature type="domain" description="Heterokaryon incompatibility" evidence="1">
    <location>
        <begin position="187"/>
        <end position="285"/>
    </location>
</feature>
<evidence type="ECO:0000259" key="1">
    <source>
        <dbReference type="Pfam" id="PF06985"/>
    </source>
</evidence>
<reference evidence="2" key="1">
    <citation type="journal article" date="2021" name="Nat. Commun.">
        <title>Genetic determinants of endophytism in the Arabidopsis root mycobiome.</title>
        <authorList>
            <person name="Mesny F."/>
            <person name="Miyauchi S."/>
            <person name="Thiergart T."/>
            <person name="Pickel B."/>
            <person name="Atanasova L."/>
            <person name="Karlsson M."/>
            <person name="Huettel B."/>
            <person name="Barry K.W."/>
            <person name="Haridas S."/>
            <person name="Chen C."/>
            <person name="Bauer D."/>
            <person name="Andreopoulos W."/>
            <person name="Pangilinan J."/>
            <person name="LaButti K."/>
            <person name="Riley R."/>
            <person name="Lipzen A."/>
            <person name="Clum A."/>
            <person name="Drula E."/>
            <person name="Henrissat B."/>
            <person name="Kohler A."/>
            <person name="Grigoriev I.V."/>
            <person name="Martin F.M."/>
            <person name="Hacquard S."/>
        </authorList>
    </citation>
    <scope>NUCLEOTIDE SEQUENCE</scope>
    <source>
        <strain evidence="2">MPI-CAGE-CH-0230</strain>
    </source>
</reference>
<name>A0A9P8XSH4_9PEZI</name>
<dbReference type="OrthoDB" id="5347061at2759"/>
<comment type="caution">
    <text evidence="2">The sequence shown here is derived from an EMBL/GenBank/DDBJ whole genome shotgun (WGS) entry which is preliminary data.</text>
</comment>
<protein>
    <submittedName>
        <fullName evidence="2">Heterokaryon incompatibility protein-domain-containing protein</fullName>
    </submittedName>
</protein>
<dbReference type="InterPro" id="IPR010730">
    <property type="entry name" value="HET"/>
</dbReference>
<gene>
    <name evidence="2" type="ORF">B0I36DRAFT_50560</name>
</gene>
<dbReference type="PANTHER" id="PTHR33112">
    <property type="entry name" value="DOMAIN PROTEIN, PUTATIVE-RELATED"/>
    <property type="match status" value="1"/>
</dbReference>
<dbReference type="Pfam" id="PF06985">
    <property type="entry name" value="HET"/>
    <property type="match status" value="1"/>
</dbReference>
<evidence type="ECO:0000313" key="2">
    <source>
        <dbReference type="EMBL" id="KAH7014588.1"/>
    </source>
</evidence>
<dbReference type="RefSeq" id="XP_046005555.1">
    <property type="nucleotide sequence ID" value="XM_046162979.1"/>
</dbReference>
<dbReference type="AlphaFoldDB" id="A0A9P8XSH4"/>
<dbReference type="EMBL" id="JAGTJQ010000013">
    <property type="protein sequence ID" value="KAH7014588.1"/>
    <property type="molecule type" value="Genomic_DNA"/>
</dbReference>
<evidence type="ECO:0000313" key="3">
    <source>
        <dbReference type="Proteomes" id="UP000756346"/>
    </source>
</evidence>
<keyword evidence="3" id="KW-1185">Reference proteome</keyword>
<dbReference type="PANTHER" id="PTHR33112:SF16">
    <property type="entry name" value="HETEROKARYON INCOMPATIBILITY DOMAIN-CONTAINING PROTEIN"/>
    <property type="match status" value="1"/>
</dbReference>
<dbReference type="Proteomes" id="UP000756346">
    <property type="component" value="Unassembled WGS sequence"/>
</dbReference>
<proteinExistence type="predicted"/>
<accession>A0A9P8XSH4</accession>
<dbReference type="GeneID" id="70192525"/>
<sequence>MWDPTRTPRLGLVKDFPRSFAAEDYVPGLPFVFGHHKDEQSWEASRRQGCTICAPHCRASAWAAGSLKKMGFFSVFHLALHRLDHGEGPRVVLNLDSRIACTLIPFQDCLSSPGFNFNIGDETGDERTWRTIENWLARCRTTHGNCARDHRRSAASKSFRPTRLLELTTDHKYRLVMGDHCQPALQYAALSHCWGQQDTASLLMLAQSTAPSLQNGQPISSLPKTFRDASVVARRLGVNYLWIDRLCIFQDDASDWQREAATMCDVYRHAYFSIAALGARNSDGGASFGGIRSSSCPRLCN</sequence>